<organism evidence="3 4">
    <name type="scientific">Halobacterium salinarum (strain ATCC 29341 / DSM 671 / R1)</name>
    <dbReference type="NCBI Taxonomy" id="478009"/>
    <lineage>
        <taxon>Archaea</taxon>
        <taxon>Methanobacteriati</taxon>
        <taxon>Methanobacteriota</taxon>
        <taxon>Stenosarchaea group</taxon>
        <taxon>Halobacteria</taxon>
        <taxon>Halobacteriales</taxon>
        <taxon>Halobacteriaceae</taxon>
        <taxon>Halobacterium</taxon>
        <taxon>Halobacterium salinarum NRC-34001</taxon>
    </lineage>
</organism>
<protein>
    <submittedName>
        <fullName evidence="3">Probable HNH-type endonuclease</fullName>
    </submittedName>
</protein>
<feature type="compositionally biased region" description="Acidic residues" evidence="1">
    <location>
        <begin position="122"/>
        <end position="132"/>
    </location>
</feature>
<dbReference type="Proteomes" id="UP000001321">
    <property type="component" value="Plasmid PHS2"/>
</dbReference>
<dbReference type="InterPro" id="IPR003615">
    <property type="entry name" value="HNH_nuc"/>
</dbReference>
<dbReference type="GO" id="GO:0004519">
    <property type="term" value="F:endonuclease activity"/>
    <property type="evidence" value="ECO:0007669"/>
    <property type="project" value="UniProtKB-KW"/>
</dbReference>
<dbReference type="SMART" id="SM00507">
    <property type="entry name" value="HNHc"/>
    <property type="match status" value="1"/>
</dbReference>
<keyword evidence="3" id="KW-0540">Nuclease</keyword>
<accession>B0R8Z9</accession>
<keyword evidence="3" id="KW-0255">Endonuclease</keyword>
<dbReference type="EMBL" id="AM774417">
    <property type="protein sequence ID" value="CAP15288.1"/>
    <property type="molecule type" value="Genomic_DNA"/>
</dbReference>
<geneLocation type="plasmid" evidence="3 4">
    <name>PHS2</name>
</geneLocation>
<dbReference type="EnsemblBacteria" id="CAP15288">
    <property type="protein sequence ID" value="CAP15288"/>
    <property type="gene ID" value="OE_6156F"/>
</dbReference>
<sequence>MSPRNFREAVFDEHGLECIVCGRSPENGYDRSQELSVHHLNGDQTDNRPENGIPVCQSCHLHIHRTDEPPYRQWHRQLYVEHRSVWNQHTDLPYNGPHLTRDLAERLYGDEGGTPEAVKYLDDDDDDDDEDDHTGATELP</sequence>
<evidence type="ECO:0000259" key="2">
    <source>
        <dbReference type="SMART" id="SM00507"/>
    </source>
</evidence>
<evidence type="ECO:0000256" key="1">
    <source>
        <dbReference type="SAM" id="MobiDB-lite"/>
    </source>
</evidence>
<dbReference type="CDD" id="cd00085">
    <property type="entry name" value="HNHc"/>
    <property type="match status" value="1"/>
</dbReference>
<evidence type="ECO:0000313" key="4">
    <source>
        <dbReference type="Proteomes" id="UP000001321"/>
    </source>
</evidence>
<gene>
    <name evidence="3" type="ordered locus">OE_6156F</name>
</gene>
<keyword evidence="3" id="KW-0614">Plasmid</keyword>
<evidence type="ECO:0000313" key="3">
    <source>
        <dbReference type="EMBL" id="CAP15288.1"/>
    </source>
</evidence>
<reference evidence="3 4" key="1">
    <citation type="journal article" date="2008" name="Genomics">
        <title>Evolution in the laboratory: the genome of Halobacterium salinarum strain R1 compared to that of strain NRC-1.</title>
        <authorList>
            <person name="Pfeiffer F."/>
            <person name="Schuster S.C."/>
            <person name="Broicher A."/>
            <person name="Falb M."/>
            <person name="Palm P."/>
            <person name="Rodewald K."/>
            <person name="Ruepp A."/>
            <person name="Soppa J."/>
            <person name="Tittor J."/>
            <person name="Oesterhelt D."/>
        </authorList>
    </citation>
    <scope>NUCLEOTIDE SEQUENCE [LARGE SCALE GENOMIC DNA]</scope>
    <source>
        <strain evidence="4">ATCC 29341 / DSM 671 / R1</strain>
        <plasmid evidence="4">Plasmid PHS2</plasmid>
    </source>
</reference>
<dbReference type="KEGG" id="hsl:OE_6156F"/>
<proteinExistence type="predicted"/>
<feature type="region of interest" description="Disordered" evidence="1">
    <location>
        <begin position="108"/>
        <end position="140"/>
    </location>
</feature>
<name>B0R8Z9_HALS3</name>
<feature type="domain" description="HNH nuclease" evidence="2">
    <location>
        <begin position="5"/>
        <end position="61"/>
    </location>
</feature>
<keyword evidence="3" id="KW-0378">Hydrolase</keyword>
<dbReference type="Gene3D" id="3.30.40.190">
    <property type="match status" value="1"/>
</dbReference>
<dbReference type="AlphaFoldDB" id="B0R8Z9"/>
<dbReference type="HOGENOM" id="CLU_1830564_0_0_2"/>